<dbReference type="SUPFAM" id="SSF48452">
    <property type="entry name" value="TPR-like"/>
    <property type="match status" value="1"/>
</dbReference>
<comment type="caution">
    <text evidence="1">The sequence shown here is derived from an EMBL/GenBank/DDBJ whole genome shotgun (WGS) entry which is preliminary data.</text>
</comment>
<proteinExistence type="predicted"/>
<dbReference type="PROSITE" id="PS51257">
    <property type="entry name" value="PROKAR_LIPOPROTEIN"/>
    <property type="match status" value="1"/>
</dbReference>
<name>A0ABV1GWE9_9BACT</name>
<dbReference type="InterPro" id="IPR041662">
    <property type="entry name" value="SusD-like_2"/>
</dbReference>
<dbReference type="Pfam" id="PF12771">
    <property type="entry name" value="SusD-like_2"/>
    <property type="match status" value="1"/>
</dbReference>
<sequence>MKNIRTLCLTTLLAAATIVSCQKLEEMNNNPNQITLGETAPSSLLQNLLYDGNWTLQYRSWRINGDLMQYAMQSDGLEKISCFVLKASDSEMLWRNLSGSCMNAVHMAQLAVAQDDPNSQAIAITLKAFYVSAMTDIFGDMPYSEAFRIVGDNITHPKYDEQKDIYASLCDELKTADGLYDTSVTYDGASYDLLYNGDLKKWRKFTNALRLRLLLRQSRQIDVSAAMQEVVSGGSLFENNADGAILRFTGIVPFFNGFGPSGSLTAPAASQNKRMCSRLIDLLDDSGDPRLSKYADPVTVSGQQIYAGMLSGQEDDYINANKSTTSNYARTLSSDTQPSTFMSYAEQQFILAEAAARGYIAGDAETYYKQAVRASVTEWCGDAAASAADLTLAHPRVQYDGTIERIIEQKWVSLFMVGFEAWCDYRRTGYPTLEIGPACENKNANGVATLPTRLCYPTISQTANEVQYRAAVERMGGKDDMLTKVWWASGTNY</sequence>
<reference evidence="1 2" key="1">
    <citation type="submission" date="2024-03" db="EMBL/GenBank/DDBJ databases">
        <title>Human intestinal bacterial collection.</title>
        <authorList>
            <person name="Pauvert C."/>
            <person name="Hitch T.C.A."/>
            <person name="Clavel T."/>
        </authorList>
    </citation>
    <scope>NUCLEOTIDE SEQUENCE [LARGE SCALE GENOMIC DNA]</scope>
    <source>
        <strain evidence="1 2">CLA-KB-H122</strain>
    </source>
</reference>
<dbReference type="Proteomes" id="UP001460202">
    <property type="component" value="Unassembled WGS sequence"/>
</dbReference>
<dbReference type="EMBL" id="JBBMFL010000006">
    <property type="protein sequence ID" value="MEQ2544727.1"/>
    <property type="molecule type" value="Genomic_DNA"/>
</dbReference>
<organism evidence="1 2">
    <name type="scientific">Alistipes intestinihominis</name>
    <dbReference type="NCBI Taxonomy" id="3133172"/>
    <lineage>
        <taxon>Bacteria</taxon>
        <taxon>Pseudomonadati</taxon>
        <taxon>Bacteroidota</taxon>
        <taxon>Bacteroidia</taxon>
        <taxon>Bacteroidales</taxon>
        <taxon>Rikenellaceae</taxon>
        <taxon>Alistipes</taxon>
    </lineage>
</organism>
<gene>
    <name evidence="1" type="ORF">WMO46_07170</name>
</gene>
<dbReference type="Gene3D" id="1.25.40.390">
    <property type="match status" value="1"/>
</dbReference>
<accession>A0ABV1GWE9</accession>
<dbReference type="InterPro" id="IPR011990">
    <property type="entry name" value="TPR-like_helical_dom_sf"/>
</dbReference>
<evidence type="ECO:0000313" key="2">
    <source>
        <dbReference type="Proteomes" id="UP001460202"/>
    </source>
</evidence>
<evidence type="ECO:0000313" key="1">
    <source>
        <dbReference type="EMBL" id="MEQ2544727.1"/>
    </source>
</evidence>
<dbReference type="RefSeq" id="WP_281511778.1">
    <property type="nucleotide sequence ID" value="NZ_JBBMFL010000006.1"/>
</dbReference>
<keyword evidence="1" id="KW-0449">Lipoprotein</keyword>
<protein>
    <submittedName>
        <fullName evidence="1">SusD/RagB family nutrient-binding outer membrane lipoprotein</fullName>
    </submittedName>
</protein>
<keyword evidence="2" id="KW-1185">Reference proteome</keyword>